<dbReference type="InterPro" id="IPR000718">
    <property type="entry name" value="Peptidase_M13"/>
</dbReference>
<keyword evidence="2" id="KW-0812">Transmembrane</keyword>
<keyword evidence="2" id="KW-0472">Membrane</keyword>
<dbReference type="InterPro" id="IPR024079">
    <property type="entry name" value="MetalloPept_cat_dom_sf"/>
</dbReference>
<dbReference type="SUPFAM" id="SSF55486">
    <property type="entry name" value="Metalloproteases ('zincins'), catalytic domain"/>
    <property type="match status" value="1"/>
</dbReference>
<protein>
    <submittedName>
        <fullName evidence="3">Uncharacterized protein</fullName>
    </submittedName>
</protein>
<name>A0AAQ4DLM1_AMBAM</name>
<evidence type="ECO:0000313" key="3">
    <source>
        <dbReference type="EMBL" id="KAK8763361.1"/>
    </source>
</evidence>
<sequence>MEPIDLPVSRHRFYTEQETDSWPQGERPKIEYSERRQQARDQALRGDAERESLPLEDASHAGRYLRYASFVVSLAAATSATLVVTPVVLLGRLKTCRDGCLTLDEDLRRSLDTSVHPCDDFYGHVCKGWDSSDNLYLDPLEKYRAAFSRRLVREILLQKIPDHSIRSRGKAAGFLFRCLSKYGMPMFWGFYVGRHPFLPAENTIYMTLDPRCIQWIRDIEALSVRGNADDYLRRSAEIVGGTGQSYSTMIRHVLNTHNEVVEIVRRFWGEDTVPQLHNLSEPELRRAVNGHLPDDSQLWPVDEMVNLHPELYAQVDSELLNRSSESQERFKLFLGAYVVWALTPMVSSYLTNSMLVDMGRERSLHDYNFFKCMEALEMLMPMVKWQMHRDLQKNLEPTWNIVHLSKLSIEAFARSYSESLAQQVRSILGLVGVNAFNMTSSWNMLDDAFAYLPNDTAAPFFKLYRRAAQATVTFFKQSLHRPGHSIYHVPGIASVRTYRLVIAREVSLYHFLTSAPLYEPWHPLAVISALAGTSAVAQINVLLRLTLFYDYQFKAYPPQTIDPGVMRLYEDTLRLNAALNASGLLPDASRQESHEVYLASYAALSASNVPDLQTNTAVGGDTGLSRERQQLFWGFPLEQLFFYLQCFSHCGAAGRELQKKVCAQNFTVVGCTKGP</sequence>
<feature type="compositionally biased region" description="Basic and acidic residues" evidence="1">
    <location>
        <begin position="26"/>
        <end position="52"/>
    </location>
</feature>
<keyword evidence="2" id="KW-1133">Transmembrane helix</keyword>
<accession>A0AAQ4DLM1</accession>
<feature type="region of interest" description="Disordered" evidence="1">
    <location>
        <begin position="15"/>
        <end position="52"/>
    </location>
</feature>
<reference evidence="3 4" key="1">
    <citation type="journal article" date="2023" name="Arcadia Sci">
        <title>De novo assembly of a long-read Amblyomma americanum tick genome.</title>
        <authorList>
            <person name="Chou S."/>
            <person name="Poskanzer K.E."/>
            <person name="Rollins M."/>
            <person name="Thuy-Boun P.S."/>
        </authorList>
    </citation>
    <scope>NUCLEOTIDE SEQUENCE [LARGE SCALE GENOMIC DNA]</scope>
    <source>
        <strain evidence="3">F_SG_1</strain>
        <tissue evidence="3">Salivary glands</tissue>
    </source>
</reference>
<dbReference type="AlphaFoldDB" id="A0AAQ4DLM1"/>
<feature type="transmembrane region" description="Helical" evidence="2">
    <location>
        <begin position="64"/>
        <end position="89"/>
    </location>
</feature>
<organism evidence="3 4">
    <name type="scientific">Amblyomma americanum</name>
    <name type="common">Lone star tick</name>
    <dbReference type="NCBI Taxonomy" id="6943"/>
    <lineage>
        <taxon>Eukaryota</taxon>
        <taxon>Metazoa</taxon>
        <taxon>Ecdysozoa</taxon>
        <taxon>Arthropoda</taxon>
        <taxon>Chelicerata</taxon>
        <taxon>Arachnida</taxon>
        <taxon>Acari</taxon>
        <taxon>Parasitiformes</taxon>
        <taxon>Ixodida</taxon>
        <taxon>Ixodoidea</taxon>
        <taxon>Ixodidae</taxon>
        <taxon>Amblyomminae</taxon>
        <taxon>Amblyomma</taxon>
    </lineage>
</organism>
<comment type="caution">
    <text evidence="3">The sequence shown here is derived from an EMBL/GenBank/DDBJ whole genome shotgun (WGS) entry which is preliminary data.</text>
</comment>
<dbReference type="Gene3D" id="3.40.390.10">
    <property type="entry name" value="Collagenase (Catalytic Domain)"/>
    <property type="match status" value="1"/>
</dbReference>
<dbReference type="GO" id="GO:0006508">
    <property type="term" value="P:proteolysis"/>
    <property type="evidence" value="ECO:0007669"/>
    <property type="project" value="InterPro"/>
</dbReference>
<evidence type="ECO:0000256" key="1">
    <source>
        <dbReference type="SAM" id="MobiDB-lite"/>
    </source>
</evidence>
<evidence type="ECO:0000256" key="2">
    <source>
        <dbReference type="SAM" id="Phobius"/>
    </source>
</evidence>
<gene>
    <name evidence="3" type="ORF">V5799_034030</name>
</gene>
<proteinExistence type="predicted"/>
<dbReference type="PROSITE" id="PS51885">
    <property type="entry name" value="NEPRILYSIN"/>
    <property type="match status" value="1"/>
</dbReference>
<keyword evidence="4" id="KW-1185">Reference proteome</keyword>
<dbReference type="Proteomes" id="UP001321473">
    <property type="component" value="Unassembled WGS sequence"/>
</dbReference>
<evidence type="ECO:0000313" key="4">
    <source>
        <dbReference type="Proteomes" id="UP001321473"/>
    </source>
</evidence>
<dbReference type="GO" id="GO:0004222">
    <property type="term" value="F:metalloendopeptidase activity"/>
    <property type="evidence" value="ECO:0007669"/>
    <property type="project" value="InterPro"/>
</dbReference>
<dbReference type="EMBL" id="JARKHS020029397">
    <property type="protein sequence ID" value="KAK8763361.1"/>
    <property type="molecule type" value="Genomic_DNA"/>
</dbReference>